<keyword evidence="2 5" id="KW-0808">Transferase</keyword>
<feature type="binding site" evidence="5">
    <location>
        <position position="73"/>
    </location>
    <ligand>
        <name>S-adenosyl-L-methionine</name>
        <dbReference type="ChEBI" id="CHEBI:59789"/>
    </ligand>
</feature>
<proteinExistence type="inferred from homology"/>
<dbReference type="NCBIfam" id="TIGR00246">
    <property type="entry name" value="tRNA_RlmH_YbeA"/>
    <property type="match status" value="1"/>
</dbReference>
<protein>
    <recommendedName>
        <fullName evidence="5">Ribosomal RNA large subunit methyltransferase H</fullName>
        <ecNumber evidence="5">2.1.1.177</ecNumber>
    </recommendedName>
    <alternativeName>
        <fullName evidence="5">23S rRNA (pseudouridine1915-N3)-methyltransferase</fullName>
    </alternativeName>
    <alternativeName>
        <fullName evidence="5">23S rRNA m3Psi1915 methyltransferase</fullName>
    </alternativeName>
    <alternativeName>
        <fullName evidence="5">rRNA (pseudouridine-N3-)-methyltransferase RlmH</fullName>
    </alternativeName>
</protein>
<evidence type="ECO:0000256" key="2">
    <source>
        <dbReference type="ARBA" id="ARBA00022679"/>
    </source>
</evidence>
<evidence type="ECO:0000313" key="7">
    <source>
        <dbReference type="Proteomes" id="UP000504724"/>
    </source>
</evidence>
<comment type="similarity">
    <text evidence="4 5">Belongs to the RNA methyltransferase RlmH family.</text>
</comment>
<evidence type="ECO:0000256" key="3">
    <source>
        <dbReference type="ARBA" id="ARBA00022691"/>
    </source>
</evidence>
<comment type="catalytic activity">
    <reaction evidence="5">
        <text>pseudouridine(1915) in 23S rRNA + S-adenosyl-L-methionine = N(3)-methylpseudouridine(1915) in 23S rRNA + S-adenosyl-L-homocysteine + H(+)</text>
        <dbReference type="Rhea" id="RHEA:42752"/>
        <dbReference type="Rhea" id="RHEA-COMP:10221"/>
        <dbReference type="Rhea" id="RHEA-COMP:10222"/>
        <dbReference type="ChEBI" id="CHEBI:15378"/>
        <dbReference type="ChEBI" id="CHEBI:57856"/>
        <dbReference type="ChEBI" id="CHEBI:59789"/>
        <dbReference type="ChEBI" id="CHEBI:65314"/>
        <dbReference type="ChEBI" id="CHEBI:74486"/>
        <dbReference type="EC" id="2.1.1.177"/>
    </reaction>
</comment>
<feature type="binding site" evidence="5">
    <location>
        <position position="104"/>
    </location>
    <ligand>
        <name>S-adenosyl-L-methionine</name>
        <dbReference type="ChEBI" id="CHEBI:59789"/>
    </ligand>
</feature>
<dbReference type="AlphaFoldDB" id="A0A7D4SZJ7"/>
<dbReference type="InterPro" id="IPR003742">
    <property type="entry name" value="RlmH-like"/>
</dbReference>
<sequence>MVIHFITVGQKMPKWVQDGYQEYAKRLPKACALKLIELPMANRGKSNSVDKMKAEEAKRILEAVPKGARLIVLDEHGQQVTTKGLADKMEDWLGSGQDIALIVGGPDGLEKSLIDQAQWKWGLSKLTMPHPMVRILVAEQIYRAWSVIQNHPYHRE</sequence>
<dbReference type="PIRSF" id="PIRSF004505">
    <property type="entry name" value="MT_bac"/>
    <property type="match status" value="1"/>
</dbReference>
<comment type="subunit">
    <text evidence="5">Homodimer.</text>
</comment>
<dbReference type="RefSeq" id="WP_173284160.1">
    <property type="nucleotide sequence ID" value="NZ_CP054020.1"/>
</dbReference>
<reference evidence="6 7" key="1">
    <citation type="submission" date="2020-05" db="EMBL/GenBank/DDBJ databases">
        <title>Thiomicrorhabdus sediminis sp.nov. and Thiomicrorhabdus xiamenensis sp.nov., novel sulfur-oxidizing bacteria isolated from coastal sediment.</title>
        <authorList>
            <person name="Liu X."/>
        </authorList>
    </citation>
    <scope>NUCLEOTIDE SEQUENCE [LARGE SCALE GENOMIC DNA]</scope>
    <source>
        <strain evidence="6 7">G2</strain>
    </source>
</reference>
<keyword evidence="5" id="KW-0698">rRNA processing</keyword>
<keyword evidence="5" id="KW-0963">Cytoplasm</keyword>
<dbReference type="InterPro" id="IPR029028">
    <property type="entry name" value="Alpha/beta_knot_MTases"/>
</dbReference>
<name>A0A7D4SZJ7_9GAMM</name>
<dbReference type="EC" id="2.1.1.177" evidence="5"/>
<dbReference type="HAMAP" id="MF_00658">
    <property type="entry name" value="23SrRNA_methyltr_H"/>
    <property type="match status" value="1"/>
</dbReference>
<evidence type="ECO:0000313" key="6">
    <source>
        <dbReference type="EMBL" id="QKI88562.1"/>
    </source>
</evidence>
<dbReference type="PANTHER" id="PTHR33603">
    <property type="entry name" value="METHYLTRANSFERASE"/>
    <property type="match status" value="1"/>
</dbReference>
<organism evidence="6 7">
    <name type="scientific">Thiomicrorhabdus xiamenensis</name>
    <dbReference type="NCBI Taxonomy" id="2739063"/>
    <lineage>
        <taxon>Bacteria</taxon>
        <taxon>Pseudomonadati</taxon>
        <taxon>Pseudomonadota</taxon>
        <taxon>Gammaproteobacteria</taxon>
        <taxon>Thiotrichales</taxon>
        <taxon>Piscirickettsiaceae</taxon>
        <taxon>Thiomicrorhabdus</taxon>
    </lineage>
</organism>
<feature type="binding site" evidence="5">
    <location>
        <begin position="123"/>
        <end position="128"/>
    </location>
    <ligand>
        <name>S-adenosyl-L-methionine</name>
        <dbReference type="ChEBI" id="CHEBI:59789"/>
    </ligand>
</feature>
<dbReference type="Pfam" id="PF02590">
    <property type="entry name" value="SPOUT_MTase"/>
    <property type="match status" value="1"/>
</dbReference>
<dbReference type="Gene3D" id="3.40.1280.10">
    <property type="match status" value="1"/>
</dbReference>
<dbReference type="GO" id="GO:0005737">
    <property type="term" value="C:cytoplasm"/>
    <property type="evidence" value="ECO:0007669"/>
    <property type="project" value="UniProtKB-SubCell"/>
</dbReference>
<keyword evidence="1 5" id="KW-0489">Methyltransferase</keyword>
<comment type="subcellular location">
    <subcellularLocation>
        <location evidence="5">Cytoplasm</location>
    </subcellularLocation>
</comment>
<dbReference type="NCBIfam" id="NF000986">
    <property type="entry name" value="PRK00103.1-4"/>
    <property type="match status" value="1"/>
</dbReference>
<dbReference type="SUPFAM" id="SSF75217">
    <property type="entry name" value="alpha/beta knot"/>
    <property type="match status" value="1"/>
</dbReference>
<dbReference type="InterPro" id="IPR029026">
    <property type="entry name" value="tRNA_m1G_MTases_N"/>
</dbReference>
<dbReference type="GO" id="GO:0070038">
    <property type="term" value="F:rRNA (pseudouridine-N3-)-methyltransferase activity"/>
    <property type="evidence" value="ECO:0007669"/>
    <property type="project" value="UniProtKB-UniRule"/>
</dbReference>
<evidence type="ECO:0000256" key="4">
    <source>
        <dbReference type="ARBA" id="ARBA00038303"/>
    </source>
</evidence>
<accession>A0A7D4SZJ7</accession>
<evidence type="ECO:0000256" key="1">
    <source>
        <dbReference type="ARBA" id="ARBA00022603"/>
    </source>
</evidence>
<keyword evidence="7" id="KW-1185">Reference proteome</keyword>
<dbReference type="EMBL" id="CP054020">
    <property type="protein sequence ID" value="QKI88562.1"/>
    <property type="molecule type" value="Genomic_DNA"/>
</dbReference>
<dbReference type="CDD" id="cd18081">
    <property type="entry name" value="RlmH-like"/>
    <property type="match status" value="1"/>
</dbReference>
<gene>
    <name evidence="5 6" type="primary">rlmH</name>
    <name evidence="6" type="ORF">HQN79_02725</name>
</gene>
<keyword evidence="3 5" id="KW-0949">S-adenosyl-L-methionine</keyword>
<dbReference type="KEGG" id="txa:HQN79_02725"/>
<evidence type="ECO:0000256" key="5">
    <source>
        <dbReference type="HAMAP-Rule" id="MF_00658"/>
    </source>
</evidence>
<dbReference type="Proteomes" id="UP000504724">
    <property type="component" value="Chromosome"/>
</dbReference>
<comment type="function">
    <text evidence="5">Specifically methylates the pseudouridine at position 1915 (m3Psi1915) in 23S rRNA.</text>
</comment>
<dbReference type="PANTHER" id="PTHR33603:SF1">
    <property type="entry name" value="RIBOSOMAL RNA LARGE SUBUNIT METHYLTRANSFERASE H"/>
    <property type="match status" value="1"/>
</dbReference>